<evidence type="ECO:0000313" key="2">
    <source>
        <dbReference type="Proteomes" id="UP000078516"/>
    </source>
</evidence>
<dbReference type="InterPro" id="IPR036390">
    <property type="entry name" value="WH_DNA-bd_sf"/>
</dbReference>
<organism evidence="1 2">
    <name type="scientific">Enterococcus thailandicus</name>
    <dbReference type="NCBI Taxonomy" id="417368"/>
    <lineage>
        <taxon>Bacteria</taxon>
        <taxon>Bacillati</taxon>
        <taxon>Bacillota</taxon>
        <taxon>Bacilli</taxon>
        <taxon>Lactobacillales</taxon>
        <taxon>Enterococcaceae</taxon>
        <taxon>Enterococcus</taxon>
    </lineage>
</organism>
<gene>
    <name evidence="1" type="ORF">A6E74_03040</name>
</gene>
<comment type="caution">
    <text evidence="1">The sequence shown here is derived from an EMBL/GenBank/DDBJ whole genome shotgun (WGS) entry which is preliminary data.</text>
</comment>
<dbReference type="Pfam" id="PF02082">
    <property type="entry name" value="Rrf2"/>
    <property type="match status" value="1"/>
</dbReference>
<dbReference type="Proteomes" id="UP000078516">
    <property type="component" value="Unassembled WGS sequence"/>
</dbReference>
<dbReference type="PROSITE" id="PS51197">
    <property type="entry name" value="HTH_RRF2_2"/>
    <property type="match status" value="1"/>
</dbReference>
<accession>A0A179ETX3</accession>
<dbReference type="InterPro" id="IPR000944">
    <property type="entry name" value="Tscrpt_reg_Rrf2"/>
</dbReference>
<dbReference type="PANTHER" id="PTHR33221">
    <property type="entry name" value="WINGED HELIX-TURN-HELIX TRANSCRIPTIONAL REGULATOR, RRF2 FAMILY"/>
    <property type="match status" value="1"/>
</dbReference>
<sequence>MKYSVRLSDAIHILAYIQIFQGTDLSSEAIAKSVQTNPVTVRKIMGDLRKANLIKTESGKAAPSLVMPPEEISLATIYKAVEKDPAIFHSDKNTAPNCLVGGNIQKVLHQKYIFLQQSVENEMKTIFLSEIIEGILQESTNG</sequence>
<dbReference type="AlphaFoldDB" id="A0A179ETX3"/>
<dbReference type="Gene3D" id="1.10.10.10">
    <property type="entry name" value="Winged helix-like DNA-binding domain superfamily/Winged helix DNA-binding domain"/>
    <property type="match status" value="1"/>
</dbReference>
<dbReference type="InterPro" id="IPR036388">
    <property type="entry name" value="WH-like_DNA-bd_sf"/>
</dbReference>
<reference evidence="1 2" key="1">
    <citation type="submission" date="2016-04" db="EMBL/GenBank/DDBJ databases">
        <title>Draft genome of an Enterococcus thailandicus strain isolated from bovine feces.</title>
        <authorList>
            <person name="Beukers A.G."/>
            <person name="Zaheer R."/>
            <person name="Goji N."/>
            <person name="Cook S.R."/>
            <person name="Amoako K."/>
            <person name="Chaves A.V."/>
            <person name="Ward M.P."/>
            <person name="Mcallister T.A."/>
        </authorList>
    </citation>
    <scope>NUCLEOTIDE SEQUENCE [LARGE SCALE GENOMIC DNA]</scope>
    <source>
        <strain evidence="1 2">F0711D 46</strain>
    </source>
</reference>
<dbReference type="RefSeq" id="WP_067482035.1">
    <property type="nucleotide sequence ID" value="NZ_JARQAN010000001.1"/>
</dbReference>
<dbReference type="EMBL" id="LWMN01000010">
    <property type="protein sequence ID" value="OAQ56400.1"/>
    <property type="molecule type" value="Genomic_DNA"/>
</dbReference>
<dbReference type="PANTHER" id="PTHR33221:SF15">
    <property type="entry name" value="HTH-TYPE TRANSCRIPTIONAL REGULATOR YWGB-RELATED"/>
    <property type="match status" value="1"/>
</dbReference>
<evidence type="ECO:0000313" key="1">
    <source>
        <dbReference type="EMBL" id="OAQ56400.1"/>
    </source>
</evidence>
<proteinExistence type="predicted"/>
<dbReference type="GO" id="GO:0005829">
    <property type="term" value="C:cytosol"/>
    <property type="evidence" value="ECO:0007669"/>
    <property type="project" value="TreeGrafter"/>
</dbReference>
<dbReference type="GO" id="GO:0003700">
    <property type="term" value="F:DNA-binding transcription factor activity"/>
    <property type="evidence" value="ECO:0007669"/>
    <property type="project" value="TreeGrafter"/>
</dbReference>
<name>A0A179ETX3_ENTTH</name>
<protein>
    <submittedName>
        <fullName evidence="1">Rrf2 family transcriptional regulator</fullName>
    </submittedName>
</protein>
<keyword evidence="2" id="KW-1185">Reference proteome</keyword>
<dbReference type="SUPFAM" id="SSF46785">
    <property type="entry name" value="Winged helix' DNA-binding domain"/>
    <property type="match status" value="1"/>
</dbReference>